<evidence type="ECO:0000313" key="15">
    <source>
        <dbReference type="Proteomes" id="UP000230069"/>
    </source>
</evidence>
<dbReference type="InterPro" id="IPR001128">
    <property type="entry name" value="Cyt_P450"/>
</dbReference>
<dbReference type="GO" id="GO:0020037">
    <property type="term" value="F:heme binding"/>
    <property type="evidence" value="ECO:0007669"/>
    <property type="project" value="InterPro"/>
</dbReference>
<evidence type="ECO:0000256" key="12">
    <source>
        <dbReference type="RuleBase" id="RU000461"/>
    </source>
</evidence>
<dbReference type="GO" id="GO:0044550">
    <property type="term" value="P:secondary metabolite biosynthetic process"/>
    <property type="evidence" value="ECO:0007669"/>
    <property type="project" value="UniProtKB-ARBA"/>
</dbReference>
<sequence>MGEILPVMLAISAVILVSLAWKAFNWVWLKPKKFEKYLRQQGLRGPSYKFLFGNLLEMVSATNEATSKPIEFSHQIVPRVLPFLHYSIQKYGKMSFTWSGPYPIVNIMDPDIIRDILSGKYDHCEKDGLPPLFNPLVTGIVTYNGEKWVKHRRIINPAFHVEKLKMMLPAFQTCCCEMVEKWQKLGPEELCELDVWSHLQDLTADVISRTAFSSSFEEGRRIFKLQKELANLIMRAAPFMFIPGFRFLPSKGNKRMREINSEIRLVLRNMIHDREKAMSAGEGCSKDLLGLLMESNLKETIDTGNSKNVGISIDEVIDECKLFYFAGQETTGNLLVWTMILLSTQQDWQEKAREEVMNVFGRRKPDFDGLNHLKIVSMILNEVLRLYPPAYTIADRVSSKEMQVGEHTLPPGTLLGMRTLLVHHDRDLWGEDADEFNPSRFSEGVTKATNNKVSFIPFGWGTRVCVGQTFALNEAKMAISMILQHFSFDISPTYVHAPYAVLTLQPQHGAQLILHKLSL</sequence>
<dbReference type="FunFam" id="1.10.630.10:FF:000029">
    <property type="entry name" value="Cytochrome P450 734A1"/>
    <property type="match status" value="1"/>
</dbReference>
<dbReference type="Pfam" id="PF00067">
    <property type="entry name" value="p450"/>
    <property type="match status" value="1"/>
</dbReference>
<keyword evidence="9 12" id="KW-0503">Monooxygenase</keyword>
<evidence type="ECO:0000256" key="11">
    <source>
        <dbReference type="PIRSR" id="PIRSR602401-1"/>
    </source>
</evidence>
<evidence type="ECO:0000256" key="13">
    <source>
        <dbReference type="SAM" id="Phobius"/>
    </source>
</evidence>
<keyword evidence="6 13" id="KW-1133">Transmembrane helix</keyword>
<dbReference type="InterPro" id="IPR002401">
    <property type="entry name" value="Cyt_P450_E_grp-I"/>
</dbReference>
<evidence type="ECO:0000256" key="6">
    <source>
        <dbReference type="ARBA" id="ARBA00022989"/>
    </source>
</evidence>
<dbReference type="OrthoDB" id="1470350at2759"/>
<dbReference type="SUPFAM" id="SSF48264">
    <property type="entry name" value="Cytochrome P450"/>
    <property type="match status" value="1"/>
</dbReference>
<evidence type="ECO:0008006" key="16">
    <source>
        <dbReference type="Google" id="ProtNLM"/>
    </source>
</evidence>
<name>A0A2G5E4E9_AQUCA</name>
<evidence type="ECO:0000256" key="5">
    <source>
        <dbReference type="ARBA" id="ARBA00022723"/>
    </source>
</evidence>
<gene>
    <name evidence="14" type="ORF">AQUCO_01200077v1</name>
</gene>
<dbReference type="PANTHER" id="PTHR24282">
    <property type="entry name" value="CYTOCHROME P450 FAMILY MEMBER"/>
    <property type="match status" value="1"/>
</dbReference>
<evidence type="ECO:0000256" key="7">
    <source>
        <dbReference type="ARBA" id="ARBA00023002"/>
    </source>
</evidence>
<dbReference type="InterPro" id="IPR017972">
    <property type="entry name" value="Cyt_P450_CS"/>
</dbReference>
<evidence type="ECO:0000256" key="2">
    <source>
        <dbReference type="ARBA" id="ARBA00010617"/>
    </source>
</evidence>
<proteinExistence type="inferred from homology"/>
<dbReference type="PANTHER" id="PTHR24282:SF255">
    <property type="entry name" value="CYTOCHROME P450 72A11-RELATED"/>
    <property type="match status" value="1"/>
</dbReference>
<feature type="binding site" description="axial binding residue" evidence="11">
    <location>
        <position position="465"/>
    </location>
    <ligand>
        <name>heme</name>
        <dbReference type="ChEBI" id="CHEBI:30413"/>
    </ligand>
    <ligandPart>
        <name>Fe</name>
        <dbReference type="ChEBI" id="CHEBI:18248"/>
    </ligandPart>
</feature>
<comment type="cofactor">
    <cofactor evidence="11">
        <name>heme</name>
        <dbReference type="ChEBI" id="CHEBI:30413"/>
    </cofactor>
</comment>
<dbReference type="PROSITE" id="PS00086">
    <property type="entry name" value="CYTOCHROME_P450"/>
    <property type="match status" value="1"/>
</dbReference>
<dbReference type="GO" id="GO:0005506">
    <property type="term" value="F:iron ion binding"/>
    <property type="evidence" value="ECO:0007669"/>
    <property type="project" value="InterPro"/>
</dbReference>
<dbReference type="GO" id="GO:0004497">
    <property type="term" value="F:monooxygenase activity"/>
    <property type="evidence" value="ECO:0007669"/>
    <property type="project" value="UniProtKB-KW"/>
</dbReference>
<evidence type="ECO:0000256" key="10">
    <source>
        <dbReference type="ARBA" id="ARBA00023136"/>
    </source>
</evidence>
<keyword evidence="7 12" id="KW-0560">Oxidoreductase</keyword>
<protein>
    <recommendedName>
        <fullName evidence="16">Cytochrome P450</fullName>
    </recommendedName>
</protein>
<organism evidence="14 15">
    <name type="scientific">Aquilegia coerulea</name>
    <name type="common">Rocky mountain columbine</name>
    <dbReference type="NCBI Taxonomy" id="218851"/>
    <lineage>
        <taxon>Eukaryota</taxon>
        <taxon>Viridiplantae</taxon>
        <taxon>Streptophyta</taxon>
        <taxon>Embryophyta</taxon>
        <taxon>Tracheophyta</taxon>
        <taxon>Spermatophyta</taxon>
        <taxon>Magnoliopsida</taxon>
        <taxon>Ranunculales</taxon>
        <taxon>Ranunculaceae</taxon>
        <taxon>Thalictroideae</taxon>
        <taxon>Aquilegia</taxon>
    </lineage>
</organism>
<dbReference type="InterPro" id="IPR050665">
    <property type="entry name" value="Cytochrome_P450_Monooxygen"/>
</dbReference>
<dbReference type="FunCoup" id="A0A2G5E4E9">
    <property type="interactions" value="830"/>
</dbReference>
<keyword evidence="4 13" id="KW-0812">Transmembrane</keyword>
<comment type="similarity">
    <text evidence="2 12">Belongs to the cytochrome P450 family.</text>
</comment>
<dbReference type="Proteomes" id="UP000230069">
    <property type="component" value="Unassembled WGS sequence"/>
</dbReference>
<evidence type="ECO:0000256" key="8">
    <source>
        <dbReference type="ARBA" id="ARBA00023004"/>
    </source>
</evidence>
<dbReference type="InParanoid" id="A0A2G5E4E9"/>
<evidence type="ECO:0000256" key="9">
    <source>
        <dbReference type="ARBA" id="ARBA00023033"/>
    </source>
</evidence>
<evidence type="ECO:0000256" key="4">
    <source>
        <dbReference type="ARBA" id="ARBA00022692"/>
    </source>
</evidence>
<keyword evidence="10 13" id="KW-0472">Membrane</keyword>
<evidence type="ECO:0000256" key="1">
    <source>
        <dbReference type="ARBA" id="ARBA00004370"/>
    </source>
</evidence>
<dbReference type="GO" id="GO:0016705">
    <property type="term" value="F:oxidoreductase activity, acting on paired donors, with incorporation or reduction of molecular oxygen"/>
    <property type="evidence" value="ECO:0007669"/>
    <property type="project" value="InterPro"/>
</dbReference>
<dbReference type="PRINTS" id="PR00385">
    <property type="entry name" value="P450"/>
</dbReference>
<dbReference type="Gene3D" id="1.10.630.10">
    <property type="entry name" value="Cytochrome P450"/>
    <property type="match status" value="1"/>
</dbReference>
<keyword evidence="15" id="KW-1185">Reference proteome</keyword>
<dbReference type="STRING" id="218851.A0A2G5E4E9"/>
<evidence type="ECO:0000313" key="14">
    <source>
        <dbReference type="EMBL" id="PIA50623.1"/>
    </source>
</evidence>
<keyword evidence="3 11" id="KW-0349">Heme</keyword>
<reference evidence="14 15" key="1">
    <citation type="submission" date="2017-09" db="EMBL/GenBank/DDBJ databases">
        <title>WGS assembly of Aquilegia coerulea Goldsmith.</title>
        <authorList>
            <person name="Hodges S."/>
            <person name="Kramer E."/>
            <person name="Nordborg M."/>
            <person name="Tomkins J."/>
            <person name="Borevitz J."/>
            <person name="Derieg N."/>
            <person name="Yan J."/>
            <person name="Mihaltcheva S."/>
            <person name="Hayes R.D."/>
            <person name="Rokhsar D."/>
        </authorList>
    </citation>
    <scope>NUCLEOTIDE SEQUENCE [LARGE SCALE GENOMIC DNA]</scope>
    <source>
        <strain evidence="15">cv. Goldsmith</strain>
    </source>
</reference>
<comment type="subcellular location">
    <subcellularLocation>
        <location evidence="1">Membrane</location>
    </subcellularLocation>
</comment>
<dbReference type="GO" id="GO:0016020">
    <property type="term" value="C:membrane"/>
    <property type="evidence" value="ECO:0007669"/>
    <property type="project" value="UniProtKB-SubCell"/>
</dbReference>
<dbReference type="AlphaFoldDB" id="A0A2G5E4E9"/>
<dbReference type="EMBL" id="KZ305029">
    <property type="protein sequence ID" value="PIA50623.1"/>
    <property type="molecule type" value="Genomic_DNA"/>
</dbReference>
<dbReference type="PRINTS" id="PR00463">
    <property type="entry name" value="EP450I"/>
</dbReference>
<accession>A0A2G5E4E9</accession>
<keyword evidence="8 11" id="KW-0408">Iron</keyword>
<feature type="transmembrane region" description="Helical" evidence="13">
    <location>
        <begin position="6"/>
        <end position="29"/>
    </location>
</feature>
<evidence type="ECO:0000256" key="3">
    <source>
        <dbReference type="ARBA" id="ARBA00022617"/>
    </source>
</evidence>
<dbReference type="InterPro" id="IPR036396">
    <property type="entry name" value="Cyt_P450_sf"/>
</dbReference>
<keyword evidence="5 11" id="KW-0479">Metal-binding</keyword>